<organism evidence="2 3">
    <name type="scientific">Gluconobacter morbifer G707</name>
    <dbReference type="NCBI Taxonomy" id="1088869"/>
    <lineage>
        <taxon>Bacteria</taxon>
        <taxon>Pseudomonadati</taxon>
        <taxon>Pseudomonadota</taxon>
        <taxon>Alphaproteobacteria</taxon>
        <taxon>Acetobacterales</taxon>
        <taxon>Acetobacteraceae</taxon>
        <taxon>Gluconobacter</taxon>
    </lineage>
</organism>
<comment type="caution">
    <text evidence="2">The sequence shown here is derived from an EMBL/GenBank/DDBJ whole genome shotgun (WGS) entry which is preliminary data.</text>
</comment>
<dbReference type="InterPro" id="IPR000801">
    <property type="entry name" value="Esterase-like"/>
</dbReference>
<dbReference type="Proteomes" id="UP000004949">
    <property type="component" value="Unassembled WGS sequence"/>
</dbReference>
<dbReference type="SUPFAM" id="SSF53474">
    <property type="entry name" value="alpha/beta-Hydrolases"/>
    <property type="match status" value="1"/>
</dbReference>
<dbReference type="Gene3D" id="3.40.50.1820">
    <property type="entry name" value="alpha/beta hydrolase"/>
    <property type="match status" value="1"/>
</dbReference>
<feature type="compositionally biased region" description="Low complexity" evidence="1">
    <location>
        <begin position="1"/>
        <end position="20"/>
    </location>
</feature>
<dbReference type="STRING" id="1088869.GMO_09570"/>
<evidence type="ECO:0000256" key="1">
    <source>
        <dbReference type="SAM" id="MobiDB-lite"/>
    </source>
</evidence>
<name>G6XHJ1_9PROT</name>
<accession>G6XHJ1</accession>
<protein>
    <submittedName>
        <fullName evidence="2">Putative esterase</fullName>
    </submittedName>
</protein>
<dbReference type="InterPro" id="IPR050583">
    <property type="entry name" value="Mycobacterial_A85_antigen"/>
</dbReference>
<dbReference type="Pfam" id="PF00756">
    <property type="entry name" value="Esterase"/>
    <property type="match status" value="1"/>
</dbReference>
<dbReference type="EMBL" id="AGQV01000001">
    <property type="protein sequence ID" value="EHH69649.1"/>
    <property type="molecule type" value="Genomic_DNA"/>
</dbReference>
<dbReference type="PANTHER" id="PTHR48098">
    <property type="entry name" value="ENTEROCHELIN ESTERASE-RELATED"/>
    <property type="match status" value="1"/>
</dbReference>
<reference evidence="2 3" key="1">
    <citation type="submission" date="2011-10" db="EMBL/GenBank/DDBJ databases">
        <title>Genome sequence of Gluconobacter morbifer G707, isolated from Drosophila gut.</title>
        <authorList>
            <person name="Lee W.-J."/>
            <person name="Kim E.-K."/>
        </authorList>
    </citation>
    <scope>NUCLEOTIDE SEQUENCE [LARGE SCALE GENOMIC DNA]</scope>
    <source>
        <strain evidence="2 3">G707</strain>
    </source>
</reference>
<evidence type="ECO:0000313" key="2">
    <source>
        <dbReference type="EMBL" id="EHH69649.1"/>
    </source>
</evidence>
<feature type="region of interest" description="Disordered" evidence="1">
    <location>
        <begin position="1"/>
        <end position="53"/>
    </location>
</feature>
<dbReference type="InterPro" id="IPR029058">
    <property type="entry name" value="AB_hydrolase_fold"/>
</dbReference>
<evidence type="ECO:0000313" key="3">
    <source>
        <dbReference type="Proteomes" id="UP000004949"/>
    </source>
</evidence>
<dbReference type="eggNOG" id="COG2382">
    <property type="taxonomic scope" value="Bacteria"/>
</dbReference>
<dbReference type="PATRIC" id="fig|1088869.3.peg.962"/>
<gene>
    <name evidence="2" type="ORF">GMO_09570</name>
</gene>
<keyword evidence="3" id="KW-1185">Reference proteome</keyword>
<sequence length="413" mass="44780">MAFQAQAGCGAPGPGEQPAPNLSNANQPFFIDTTHLNGATHPPTRDPHSPNYPVAQDLADGVLPPVDRNGNFVLGPTHDLPFEFTEAASVPHGRVTSFTLRSDQSILFSPGIIRDDGARCPDGSPFAPYALQHDPSSLQLHNSHPGPWSRQIDVYVPVQYRAGAAAPFLVFGDGGSDGVYPGRDLFAILDVLISQHRLPPLIAIGIGAGGQDAQGSERGREYDTASGTYADWVEQEVLPRVERQASVKLTHDPDGRATMGVSSSGAAAFSMAWFRPQLYHRVLAYSPTLTNQQWPHDPRLPGGAWQFHDAWAGNPKASGNEAGAALVPNAPRKPIRFWFEAGDQDLFYPGGLMPDGMHDWVLASEDMARVFAAKGYDYQFVFSRNAGHVDGPTIEQTLPEALVWTWQGYKNQP</sequence>
<dbReference type="PANTHER" id="PTHR48098:SF3">
    <property type="entry name" value="IRON(III) ENTEROBACTIN ESTERASE"/>
    <property type="match status" value="1"/>
</dbReference>
<dbReference type="AlphaFoldDB" id="G6XHJ1"/>
<proteinExistence type="predicted"/>